<dbReference type="InterPro" id="IPR013783">
    <property type="entry name" value="Ig-like_fold"/>
</dbReference>
<dbReference type="HOGENOM" id="CLU_2058973_0_0_5"/>
<evidence type="ECO:0008006" key="3">
    <source>
        <dbReference type="Google" id="ProtNLM"/>
    </source>
</evidence>
<protein>
    <recommendedName>
        <fullName evidence="3">Bacterial Ig-like domain-containing protein</fullName>
    </recommendedName>
</protein>
<dbReference type="Proteomes" id="UP000004688">
    <property type="component" value="Chromosome"/>
</dbReference>
<sequence>MTVTETLVVDTVIGVDIAATGGADSVINAQEYDGGVTLTGGVSGGDTIVVTIDGTDYAAVVTDTTWILDASPDVITAGDYHTHDVVVTATDSAGNTSSASSTIIVDTVTSVTVGQSHEQ</sequence>
<dbReference type="AlphaFoldDB" id="M9RJ13"/>
<dbReference type="KEGG" id="oar:OA238_c25240"/>
<reference evidence="1 2" key="1">
    <citation type="journal article" date="2013" name="PLoS ONE">
        <title>Poles Apart: Arctic and Antarctic Octadecabacter strains Share High Genome Plasticity and a New Type of Xanthorhodopsin.</title>
        <authorList>
            <person name="Vollmers J."/>
            <person name="Voget S."/>
            <person name="Dietrich S."/>
            <person name="Gollnow K."/>
            <person name="Smits M."/>
            <person name="Meyer K."/>
            <person name="Brinkhoff T."/>
            <person name="Simon M."/>
            <person name="Daniel R."/>
        </authorList>
    </citation>
    <scope>NUCLEOTIDE SEQUENCE [LARGE SCALE GENOMIC DNA]</scope>
    <source>
        <strain evidence="1 2">238</strain>
    </source>
</reference>
<organism evidence="1 2">
    <name type="scientific">Octadecabacter arcticus 238</name>
    <dbReference type="NCBI Taxonomy" id="391616"/>
    <lineage>
        <taxon>Bacteria</taxon>
        <taxon>Pseudomonadati</taxon>
        <taxon>Pseudomonadota</taxon>
        <taxon>Alphaproteobacteria</taxon>
        <taxon>Rhodobacterales</taxon>
        <taxon>Roseobacteraceae</taxon>
        <taxon>Octadecabacter</taxon>
    </lineage>
</organism>
<evidence type="ECO:0000313" key="2">
    <source>
        <dbReference type="Proteomes" id="UP000004688"/>
    </source>
</evidence>
<evidence type="ECO:0000313" key="1">
    <source>
        <dbReference type="EMBL" id="AGI72574.1"/>
    </source>
</evidence>
<dbReference type="EMBL" id="CP003742">
    <property type="protein sequence ID" value="AGI72574.1"/>
    <property type="molecule type" value="Genomic_DNA"/>
</dbReference>
<proteinExistence type="predicted"/>
<accession>M9RJ13</accession>
<name>M9RJ13_9RHOB</name>
<gene>
    <name evidence="1" type="ORF">OA238_c25240</name>
</gene>
<keyword evidence="2" id="KW-1185">Reference proteome</keyword>
<dbReference type="RefSeq" id="WP_015495643.1">
    <property type="nucleotide sequence ID" value="NC_020908.1"/>
</dbReference>
<dbReference type="STRING" id="391616.OA238_c25240"/>
<dbReference type="Gene3D" id="2.60.40.10">
    <property type="entry name" value="Immunoglobulins"/>
    <property type="match status" value="1"/>
</dbReference>